<dbReference type="InParanoid" id="A0A3G9J829"/>
<dbReference type="Proteomes" id="UP000268059">
    <property type="component" value="Chromosome"/>
</dbReference>
<keyword evidence="1" id="KW-1133">Transmembrane helix</keyword>
<feature type="transmembrane region" description="Helical" evidence="1">
    <location>
        <begin position="18"/>
        <end position="38"/>
    </location>
</feature>
<proteinExistence type="predicted"/>
<reference evidence="2 3" key="1">
    <citation type="submission" date="2018-11" db="EMBL/GenBank/DDBJ databases">
        <title>Novel Erysipelotrichaceae bacterium isolated from small intestine of a swine.</title>
        <authorList>
            <person name="Kim J.S."/>
            <person name="Choe H."/>
            <person name="Lee Y.R."/>
            <person name="Kim K.M."/>
            <person name="Park D.S."/>
        </authorList>
    </citation>
    <scope>NUCLEOTIDE SEQUENCE [LARGE SCALE GENOMIC DNA]</scope>
    <source>
        <strain evidence="2 3">SG0102</strain>
    </source>
</reference>
<evidence type="ECO:0000313" key="3">
    <source>
        <dbReference type="Proteomes" id="UP000268059"/>
    </source>
</evidence>
<evidence type="ECO:0008006" key="4">
    <source>
        <dbReference type="Google" id="ProtNLM"/>
    </source>
</evidence>
<accession>A0A3G9J829</accession>
<evidence type="ECO:0000313" key="2">
    <source>
        <dbReference type="EMBL" id="BBH27387.1"/>
    </source>
</evidence>
<dbReference type="AlphaFoldDB" id="A0A3G9J829"/>
<gene>
    <name evidence="2" type="ORF">SG0102_23210</name>
</gene>
<evidence type="ECO:0000256" key="1">
    <source>
        <dbReference type="SAM" id="Phobius"/>
    </source>
</evidence>
<keyword evidence="3" id="KW-1185">Reference proteome</keyword>
<keyword evidence="1" id="KW-0812">Transmembrane</keyword>
<feature type="transmembrane region" description="Helical" evidence="1">
    <location>
        <begin position="58"/>
        <end position="81"/>
    </location>
</feature>
<dbReference type="EMBL" id="AP019309">
    <property type="protein sequence ID" value="BBH27387.1"/>
    <property type="molecule type" value="Genomic_DNA"/>
</dbReference>
<organism evidence="2 3">
    <name type="scientific">Intestinibaculum porci</name>
    <dbReference type="NCBI Taxonomy" id="2487118"/>
    <lineage>
        <taxon>Bacteria</taxon>
        <taxon>Bacillati</taxon>
        <taxon>Bacillota</taxon>
        <taxon>Erysipelotrichia</taxon>
        <taxon>Erysipelotrichales</taxon>
        <taxon>Erysipelotrichaceae</taxon>
        <taxon>Intestinibaculum</taxon>
    </lineage>
</organism>
<dbReference type="KEGG" id="ebm:SG0102_23210"/>
<sequence>MAIALFNIARKISFKNKVINYISSSSLLVYIIHENIILRGCYRPFLWIYIHDHFGYDYVIFWTICLAFAIFVFAHLAAIMYKILFGKLVKKVSDSLYGILRKRYLALEKHVLMTYR</sequence>
<name>A0A3G9J829_9FIRM</name>
<protein>
    <recommendedName>
        <fullName evidence="4">Acyltransferase 3 domain-containing protein</fullName>
    </recommendedName>
</protein>
<keyword evidence="1" id="KW-0472">Membrane</keyword>